<gene>
    <name evidence="1" type="ORF">FBU59_003216</name>
</gene>
<proteinExistence type="predicted"/>
<keyword evidence="2" id="KW-1185">Reference proteome</keyword>
<reference evidence="1" key="1">
    <citation type="submission" date="2022-07" db="EMBL/GenBank/DDBJ databases">
        <title>Phylogenomic reconstructions and comparative analyses of Kickxellomycotina fungi.</title>
        <authorList>
            <person name="Reynolds N.K."/>
            <person name="Stajich J.E."/>
            <person name="Barry K."/>
            <person name="Grigoriev I.V."/>
            <person name="Crous P."/>
            <person name="Smith M.E."/>
        </authorList>
    </citation>
    <scope>NUCLEOTIDE SEQUENCE</scope>
    <source>
        <strain evidence="1">NRRL 5244</strain>
    </source>
</reference>
<evidence type="ECO:0000313" key="1">
    <source>
        <dbReference type="EMBL" id="KAJ1942377.1"/>
    </source>
</evidence>
<accession>A0ACC1J958</accession>
<comment type="caution">
    <text evidence="1">The sequence shown here is derived from an EMBL/GenBank/DDBJ whole genome shotgun (WGS) entry which is preliminary data.</text>
</comment>
<dbReference type="EMBL" id="JANBPW010001981">
    <property type="protein sequence ID" value="KAJ1942377.1"/>
    <property type="molecule type" value="Genomic_DNA"/>
</dbReference>
<sequence length="98" mass="10935">MVSDDNRKQLSELVRSNNQSKEAEYLDSEYQKNRMAALGTIRAVSKFHNSFNKAQVLAIPDFTHGISPRFARHLGAINVTSAVTGAVYEIDSFVINYA</sequence>
<dbReference type="Proteomes" id="UP001150603">
    <property type="component" value="Unassembled WGS sequence"/>
</dbReference>
<name>A0ACC1J958_9FUNG</name>
<evidence type="ECO:0000313" key="2">
    <source>
        <dbReference type="Proteomes" id="UP001150603"/>
    </source>
</evidence>
<protein>
    <submittedName>
        <fullName evidence="1">Uncharacterized protein</fullName>
    </submittedName>
</protein>
<feature type="non-terminal residue" evidence="1">
    <location>
        <position position="98"/>
    </location>
</feature>
<organism evidence="1 2">
    <name type="scientific">Linderina macrospora</name>
    <dbReference type="NCBI Taxonomy" id="4868"/>
    <lineage>
        <taxon>Eukaryota</taxon>
        <taxon>Fungi</taxon>
        <taxon>Fungi incertae sedis</taxon>
        <taxon>Zoopagomycota</taxon>
        <taxon>Kickxellomycotina</taxon>
        <taxon>Kickxellomycetes</taxon>
        <taxon>Kickxellales</taxon>
        <taxon>Kickxellaceae</taxon>
        <taxon>Linderina</taxon>
    </lineage>
</organism>